<dbReference type="EMBL" id="CAJNJA010062365">
    <property type="protein sequence ID" value="CAE7876389.1"/>
    <property type="molecule type" value="Genomic_DNA"/>
</dbReference>
<name>A0A813ASF8_9DINO</name>
<protein>
    <submittedName>
        <fullName evidence="2">Acot8 protein</fullName>
    </submittedName>
</protein>
<feature type="transmembrane region" description="Helical" evidence="1">
    <location>
        <begin position="20"/>
        <end position="43"/>
    </location>
</feature>
<proteinExistence type="predicted"/>
<dbReference type="AlphaFoldDB" id="A0A813ASF8"/>
<dbReference type="Proteomes" id="UP000601435">
    <property type="component" value="Unassembled WGS sequence"/>
</dbReference>
<evidence type="ECO:0000313" key="2">
    <source>
        <dbReference type="EMBL" id="CAE7876389.1"/>
    </source>
</evidence>
<accession>A0A813ASF8</accession>
<evidence type="ECO:0000313" key="3">
    <source>
        <dbReference type="Proteomes" id="UP000601435"/>
    </source>
</evidence>
<keyword evidence="3" id="KW-1185">Reference proteome</keyword>
<dbReference type="OrthoDB" id="10315233at2759"/>
<reference evidence="2" key="1">
    <citation type="submission" date="2021-02" db="EMBL/GenBank/DDBJ databases">
        <authorList>
            <person name="Dougan E. K."/>
            <person name="Rhodes N."/>
            <person name="Thang M."/>
            <person name="Chan C."/>
        </authorList>
    </citation>
    <scope>NUCLEOTIDE SEQUENCE</scope>
</reference>
<keyword evidence="1" id="KW-1133">Transmembrane helix</keyword>
<organism evidence="2 3">
    <name type="scientific">Symbiodinium necroappetens</name>
    <dbReference type="NCBI Taxonomy" id="1628268"/>
    <lineage>
        <taxon>Eukaryota</taxon>
        <taxon>Sar</taxon>
        <taxon>Alveolata</taxon>
        <taxon>Dinophyceae</taxon>
        <taxon>Suessiales</taxon>
        <taxon>Symbiodiniaceae</taxon>
        <taxon>Symbiodinium</taxon>
    </lineage>
</organism>
<gene>
    <name evidence="2" type="primary">Acot8</name>
    <name evidence="2" type="ORF">SNEC2469_LOCUS28575</name>
</gene>
<evidence type="ECO:0000256" key="1">
    <source>
        <dbReference type="SAM" id="Phobius"/>
    </source>
</evidence>
<comment type="caution">
    <text evidence="2">The sequence shown here is derived from an EMBL/GenBank/DDBJ whole genome shotgun (WGS) entry which is preliminary data.</text>
</comment>
<keyword evidence="1" id="KW-0812">Transmembrane</keyword>
<feature type="transmembrane region" description="Helical" evidence="1">
    <location>
        <begin position="98"/>
        <end position="117"/>
    </location>
</feature>
<sequence length="124" mass="13862">MQSASMRQLVIQTTKVSCCIFLGLHLLILPIFLVLVAVVYGTLPRNCQDSSWQNRCQKAASLTLGDVMLTLLYQTLGVGGYIDLKENYSDAPATQHDWVFLIAAYLGNLAHGFIHMYEAWLSPR</sequence>
<keyword evidence="1" id="KW-0472">Membrane</keyword>